<proteinExistence type="predicted"/>
<keyword evidence="3" id="KW-1185">Reference proteome</keyword>
<sequence>MGSAQRGNDIDNIYQNPVSVESPYQTFQLQHPGKNIQKSVGPYSTGKGSRILVIVLCFINTLLLVINLVVLGVHYSKSNADNTHLAGYGQTYLMDNQNGFWHLRDNIFYLFWHGQGDCQEAESFCNKKNATLVTLRKHNRDWMISVANGKQLWVKADIHSFSGQSPDEEACPCELLLASDRFAAADCENVHSWVCEREVYTPTITQY</sequence>
<dbReference type="InterPro" id="IPR016187">
    <property type="entry name" value="CTDL_fold"/>
</dbReference>
<dbReference type="InterPro" id="IPR016186">
    <property type="entry name" value="C-type_lectin-like/link_sf"/>
</dbReference>
<keyword evidence="1" id="KW-0812">Transmembrane</keyword>
<reference evidence="2" key="1">
    <citation type="submission" date="2021-01" db="EMBL/GenBank/DDBJ databases">
        <title>A chromosome-scale assembly of European eel, Anguilla anguilla.</title>
        <authorList>
            <person name="Henkel C."/>
            <person name="Jong-Raadsen S.A."/>
            <person name="Dufour S."/>
            <person name="Weltzien F.-A."/>
            <person name="Palstra A.P."/>
            <person name="Pelster B."/>
            <person name="Spaink H.P."/>
            <person name="Van Den Thillart G.E."/>
            <person name="Jansen H."/>
            <person name="Zahm M."/>
            <person name="Klopp C."/>
            <person name="Cedric C."/>
            <person name="Louis A."/>
            <person name="Berthelot C."/>
            <person name="Parey E."/>
            <person name="Roest Crollius H."/>
            <person name="Montfort J."/>
            <person name="Robinson-Rechavi M."/>
            <person name="Bucao C."/>
            <person name="Bouchez O."/>
            <person name="Gislard M."/>
            <person name="Lluch J."/>
            <person name="Milhes M."/>
            <person name="Lampietro C."/>
            <person name="Lopez Roques C."/>
            <person name="Donnadieu C."/>
            <person name="Braasch I."/>
            <person name="Desvignes T."/>
            <person name="Postlethwait J."/>
            <person name="Bobe J."/>
            <person name="Guiguen Y."/>
            <person name="Dirks R."/>
        </authorList>
    </citation>
    <scope>NUCLEOTIDE SEQUENCE</scope>
    <source>
        <strain evidence="2">Tag_6206</strain>
        <tissue evidence="2">Liver</tissue>
    </source>
</reference>
<protein>
    <recommendedName>
        <fullName evidence="4">C-type lectin domain-containing protein</fullName>
    </recommendedName>
</protein>
<keyword evidence="1" id="KW-0472">Membrane</keyword>
<evidence type="ECO:0000313" key="3">
    <source>
        <dbReference type="Proteomes" id="UP001044222"/>
    </source>
</evidence>
<accession>A0A9D3RUZ4</accession>
<evidence type="ECO:0000313" key="2">
    <source>
        <dbReference type="EMBL" id="KAG5844020.1"/>
    </source>
</evidence>
<gene>
    <name evidence="2" type="ORF">ANANG_G00157030</name>
</gene>
<comment type="caution">
    <text evidence="2">The sequence shown here is derived from an EMBL/GenBank/DDBJ whole genome shotgun (WGS) entry which is preliminary data.</text>
</comment>
<evidence type="ECO:0000256" key="1">
    <source>
        <dbReference type="SAM" id="Phobius"/>
    </source>
</evidence>
<evidence type="ECO:0008006" key="4">
    <source>
        <dbReference type="Google" id="ProtNLM"/>
    </source>
</evidence>
<dbReference type="Proteomes" id="UP001044222">
    <property type="component" value="Chromosome 8"/>
</dbReference>
<dbReference type="AlphaFoldDB" id="A0A9D3RUZ4"/>
<feature type="transmembrane region" description="Helical" evidence="1">
    <location>
        <begin position="51"/>
        <end position="75"/>
    </location>
</feature>
<organism evidence="2 3">
    <name type="scientific">Anguilla anguilla</name>
    <name type="common">European freshwater eel</name>
    <name type="synonym">Muraena anguilla</name>
    <dbReference type="NCBI Taxonomy" id="7936"/>
    <lineage>
        <taxon>Eukaryota</taxon>
        <taxon>Metazoa</taxon>
        <taxon>Chordata</taxon>
        <taxon>Craniata</taxon>
        <taxon>Vertebrata</taxon>
        <taxon>Euteleostomi</taxon>
        <taxon>Actinopterygii</taxon>
        <taxon>Neopterygii</taxon>
        <taxon>Teleostei</taxon>
        <taxon>Anguilliformes</taxon>
        <taxon>Anguillidae</taxon>
        <taxon>Anguilla</taxon>
    </lineage>
</organism>
<dbReference type="Gene3D" id="3.10.100.10">
    <property type="entry name" value="Mannose-Binding Protein A, subunit A"/>
    <property type="match status" value="1"/>
</dbReference>
<dbReference type="EMBL" id="JAFIRN010000008">
    <property type="protein sequence ID" value="KAG5844020.1"/>
    <property type="molecule type" value="Genomic_DNA"/>
</dbReference>
<name>A0A9D3RUZ4_ANGAN</name>
<dbReference type="SUPFAM" id="SSF56436">
    <property type="entry name" value="C-type lectin-like"/>
    <property type="match status" value="1"/>
</dbReference>
<keyword evidence="1" id="KW-1133">Transmembrane helix</keyword>